<evidence type="ECO:0000313" key="2">
    <source>
        <dbReference type="Proteomes" id="UP000595140"/>
    </source>
</evidence>
<dbReference type="EMBL" id="OOIL02000171">
    <property type="protein sequence ID" value="VFQ61531.1"/>
    <property type="molecule type" value="Genomic_DNA"/>
</dbReference>
<sequence length="117" mass="12315">MNGISNLDAYSSVRCPRTHLVGSVQSKEASLAAGHPNWSWKLPLLAGSTCCPNSVNQGPDLAGRWRSLAGIESSPAEVRIVSEHWIHWSAGILSLSAEDIGVAGAGLRLSPIETSPT</sequence>
<dbReference type="Proteomes" id="UP000595140">
    <property type="component" value="Unassembled WGS sequence"/>
</dbReference>
<evidence type="ECO:0000313" key="1">
    <source>
        <dbReference type="EMBL" id="VFQ61531.1"/>
    </source>
</evidence>
<gene>
    <name evidence="1" type="ORF">CCAM_LOCUS3307</name>
</gene>
<keyword evidence="2" id="KW-1185">Reference proteome</keyword>
<accession>A0A484K6H0</accession>
<organism evidence="1 2">
    <name type="scientific">Cuscuta campestris</name>
    <dbReference type="NCBI Taxonomy" id="132261"/>
    <lineage>
        <taxon>Eukaryota</taxon>
        <taxon>Viridiplantae</taxon>
        <taxon>Streptophyta</taxon>
        <taxon>Embryophyta</taxon>
        <taxon>Tracheophyta</taxon>
        <taxon>Spermatophyta</taxon>
        <taxon>Magnoliopsida</taxon>
        <taxon>eudicotyledons</taxon>
        <taxon>Gunneridae</taxon>
        <taxon>Pentapetalae</taxon>
        <taxon>asterids</taxon>
        <taxon>lamiids</taxon>
        <taxon>Solanales</taxon>
        <taxon>Convolvulaceae</taxon>
        <taxon>Cuscuteae</taxon>
        <taxon>Cuscuta</taxon>
        <taxon>Cuscuta subgen. Grammica</taxon>
        <taxon>Cuscuta sect. Cleistogrammica</taxon>
    </lineage>
</organism>
<name>A0A484K6H0_9ASTE</name>
<proteinExistence type="predicted"/>
<dbReference type="AlphaFoldDB" id="A0A484K6H0"/>
<protein>
    <submittedName>
        <fullName evidence="1">Uncharacterized protein</fullName>
    </submittedName>
</protein>
<reference evidence="1 2" key="1">
    <citation type="submission" date="2018-04" db="EMBL/GenBank/DDBJ databases">
        <authorList>
            <person name="Vogel A."/>
        </authorList>
    </citation>
    <scope>NUCLEOTIDE SEQUENCE [LARGE SCALE GENOMIC DNA]</scope>
</reference>